<dbReference type="GO" id="GO:0003796">
    <property type="term" value="F:lysozyme activity"/>
    <property type="evidence" value="ECO:0007669"/>
    <property type="project" value="UniProtKB-EC"/>
</dbReference>
<dbReference type="RefSeq" id="WP_009203231.1">
    <property type="nucleotide sequence ID" value="NZ_CYXY01000002.1"/>
</dbReference>
<dbReference type="AlphaFoldDB" id="A0A173REZ0"/>
<dbReference type="PROSITE" id="PS51904">
    <property type="entry name" value="GLYCOSYL_HYDROL_F25_2"/>
    <property type="match status" value="1"/>
</dbReference>
<dbReference type="GO" id="GO:0016998">
    <property type="term" value="P:cell wall macromolecule catabolic process"/>
    <property type="evidence" value="ECO:0007669"/>
    <property type="project" value="InterPro"/>
</dbReference>
<dbReference type="EMBL" id="JAAITB010000001">
    <property type="protein sequence ID" value="NSJ78013.1"/>
    <property type="molecule type" value="Genomic_DNA"/>
</dbReference>
<reference evidence="4" key="3">
    <citation type="submission" date="2020-02" db="EMBL/GenBank/DDBJ databases">
        <authorList>
            <person name="Littmann E."/>
            <person name="Sorbara M."/>
        </authorList>
    </citation>
    <scope>NUCLEOTIDE SEQUENCE</scope>
    <source>
        <strain evidence="4">MSK.14.57</strain>
    </source>
</reference>
<sequence length="255" mass="29280">MKKMKLTKKNKKELKMICGVLIFFAVIFIWIVQNIGLPIKTQVEKGRIKVIDISSYNGTVNWKKVKDHNINHAMIKIGSGMNEKRAGRKDSKFDTNFRNAGYASIHRGVYYYSYAKTTSDAKKEARHCLKLLKEQGIDPTDLDLPVAFDIEEEAVFQTGRRNVTAVTTTFCDEIKKAGFEPMVYSGASALRNYFEYSKIREYKIWVAHYTKASAPAIPFSYDMWQYTSRAVINGANTGMGYCDLNYYLVDKNYKE</sequence>
<dbReference type="Proteomes" id="UP000095553">
    <property type="component" value="Unassembled WGS sequence"/>
</dbReference>
<evidence type="ECO:0000313" key="5">
    <source>
        <dbReference type="Proteomes" id="UP000095553"/>
    </source>
</evidence>
<dbReference type="Gene3D" id="3.20.20.80">
    <property type="entry name" value="Glycosidases"/>
    <property type="match status" value="1"/>
</dbReference>
<dbReference type="PANTHER" id="PTHR34135">
    <property type="entry name" value="LYSOZYME"/>
    <property type="match status" value="1"/>
</dbReference>
<dbReference type="SUPFAM" id="SSF51445">
    <property type="entry name" value="(Trans)glycosidases"/>
    <property type="match status" value="1"/>
</dbReference>
<keyword evidence="2" id="KW-0326">Glycosidase</keyword>
<comment type="similarity">
    <text evidence="1">Belongs to the glycosyl hydrolase 25 family.</text>
</comment>
<evidence type="ECO:0000313" key="3">
    <source>
        <dbReference type="EMBL" id="CUN05332.1"/>
    </source>
</evidence>
<dbReference type="GO" id="GO:0009253">
    <property type="term" value="P:peptidoglycan catabolic process"/>
    <property type="evidence" value="ECO:0007669"/>
    <property type="project" value="InterPro"/>
</dbReference>
<dbReference type="EC" id="3.2.1.17" evidence="2"/>
<reference evidence="5 6" key="1">
    <citation type="submission" date="2015-09" db="EMBL/GenBank/DDBJ databases">
        <authorList>
            <consortium name="Pathogen Informatics"/>
        </authorList>
    </citation>
    <scope>NUCLEOTIDE SEQUENCE [LARGE SCALE GENOMIC DNA]</scope>
    <source>
        <strain evidence="3 6">2789STDY5608868</strain>
        <strain evidence="2 5">2789STDY5834959</strain>
    </source>
</reference>
<dbReference type="GO" id="GO:0016052">
    <property type="term" value="P:carbohydrate catabolic process"/>
    <property type="evidence" value="ECO:0007669"/>
    <property type="project" value="TreeGrafter"/>
</dbReference>
<reference evidence="4 7" key="2">
    <citation type="journal article" date="2020" name="Cell Host Microbe">
        <title>Functional and Genomic Variation between Human-Derived Isolates of Lachnospiraceae Reveals Inter- and Intra-Species Diversity.</title>
        <authorList>
            <person name="Sorbara M.T."/>
            <person name="Littmann E.R."/>
            <person name="Fontana E."/>
            <person name="Moody T.U."/>
            <person name="Kohout C.E."/>
            <person name="Gjonbalaj M."/>
            <person name="Eaton V."/>
            <person name="Seok R."/>
            <person name="Leiner I.M."/>
            <person name="Pamer E.G."/>
        </authorList>
    </citation>
    <scope>NUCLEOTIDE SEQUENCE [LARGE SCALE GENOMIC DNA]</scope>
    <source>
        <strain evidence="4 7">MSK.14.57</strain>
    </source>
</reference>
<keyword evidence="7" id="KW-1185">Reference proteome</keyword>
<dbReference type="EMBL" id="CYXT01000018">
    <property type="protein sequence ID" value="CUN05332.1"/>
    <property type="molecule type" value="Genomic_DNA"/>
</dbReference>
<proteinExistence type="inferred from homology"/>
<dbReference type="CDD" id="cd06414">
    <property type="entry name" value="GH25_LytC-like"/>
    <property type="match status" value="1"/>
</dbReference>
<evidence type="ECO:0000256" key="1">
    <source>
        <dbReference type="ARBA" id="ARBA00010646"/>
    </source>
</evidence>
<evidence type="ECO:0000313" key="2">
    <source>
        <dbReference type="EMBL" id="CUM76462.1"/>
    </source>
</evidence>
<dbReference type="InterPro" id="IPR017853">
    <property type="entry name" value="GH"/>
</dbReference>
<evidence type="ECO:0000313" key="6">
    <source>
        <dbReference type="Proteomes" id="UP000095598"/>
    </source>
</evidence>
<dbReference type="PANTHER" id="PTHR34135:SF2">
    <property type="entry name" value="LYSOZYME"/>
    <property type="match status" value="1"/>
</dbReference>
<dbReference type="Pfam" id="PF01183">
    <property type="entry name" value="Glyco_hydro_25"/>
    <property type="match status" value="1"/>
</dbReference>
<evidence type="ECO:0000313" key="7">
    <source>
        <dbReference type="Proteomes" id="UP001644750"/>
    </source>
</evidence>
<dbReference type="EMBL" id="CYXY01000002">
    <property type="protein sequence ID" value="CUM76462.1"/>
    <property type="molecule type" value="Genomic_DNA"/>
</dbReference>
<keyword evidence="2" id="KW-0378">Hydrolase</keyword>
<evidence type="ECO:0000313" key="4">
    <source>
        <dbReference type="EMBL" id="NSJ78013.1"/>
    </source>
</evidence>
<protein>
    <submittedName>
        <fullName evidence="4">Glycosyl hydrolase</fullName>
    </submittedName>
    <submittedName>
        <fullName evidence="2">Lysozyme M1</fullName>
        <ecNumber evidence="2">3.2.1.17</ecNumber>
    </submittedName>
</protein>
<name>A0A173REZ0_ANAHA</name>
<dbReference type="Proteomes" id="UP000095598">
    <property type="component" value="Unassembled WGS sequence"/>
</dbReference>
<gene>
    <name evidence="2" type="primary">acm</name>
    <name evidence="3" type="ORF">ERS852425_02307</name>
    <name evidence="2" type="ORF">ERS852571_00468</name>
    <name evidence="4" type="ORF">G5A72_00085</name>
</gene>
<dbReference type="InterPro" id="IPR002053">
    <property type="entry name" value="Glyco_hydro_25"/>
</dbReference>
<dbReference type="Proteomes" id="UP001644750">
    <property type="component" value="Unassembled WGS sequence"/>
</dbReference>
<organism evidence="2 5">
    <name type="scientific">Anaerostipes hadrus</name>
    <dbReference type="NCBI Taxonomy" id="649756"/>
    <lineage>
        <taxon>Bacteria</taxon>
        <taxon>Bacillati</taxon>
        <taxon>Bacillota</taxon>
        <taxon>Clostridia</taxon>
        <taxon>Lachnospirales</taxon>
        <taxon>Lachnospiraceae</taxon>
        <taxon>Anaerostipes</taxon>
    </lineage>
</organism>
<accession>A0A173REZ0</accession>